<evidence type="ECO:0000313" key="1">
    <source>
        <dbReference type="EMBL" id="USE77995.1"/>
    </source>
</evidence>
<proteinExistence type="predicted"/>
<evidence type="ECO:0000313" key="2">
    <source>
        <dbReference type="Proteomes" id="UP001056648"/>
    </source>
</evidence>
<sequence length="100" mass="10819">MKTIEEVSQVLSAQTERVGYGKTRLAHDAGITFRTLSHVLQGNQDFKVSTLLAVADRLGLELMLVPREARPLFGAAGPAQPAIPSVVDAALQRLKSNRPQ</sequence>
<dbReference type="InterPro" id="IPR010982">
    <property type="entry name" value="Lambda_DNA-bd_dom_sf"/>
</dbReference>
<dbReference type="Gene3D" id="1.10.260.40">
    <property type="entry name" value="lambda repressor-like DNA-binding domains"/>
    <property type="match status" value="1"/>
</dbReference>
<reference evidence="1" key="1">
    <citation type="submission" date="2022-06" db="EMBL/GenBank/DDBJ databases">
        <title>Complete genome sequence and characterization of Cupriavidus gilardii QJ1 isolated from contaminating cells.</title>
        <authorList>
            <person name="Qi J."/>
        </authorList>
    </citation>
    <scope>NUCLEOTIDE SEQUENCE</scope>
    <source>
        <strain evidence="1">QJ1</strain>
    </source>
</reference>
<dbReference type="InterPro" id="IPR001387">
    <property type="entry name" value="Cro/C1-type_HTH"/>
</dbReference>
<dbReference type="RefSeq" id="WP_006576257.1">
    <property type="nucleotide sequence ID" value="NZ_CP083437.1"/>
</dbReference>
<dbReference type="Proteomes" id="UP001056648">
    <property type="component" value="Chromosome 1"/>
</dbReference>
<organism evidence="1 2">
    <name type="scientific">Cupriavidus gilardii</name>
    <dbReference type="NCBI Taxonomy" id="82541"/>
    <lineage>
        <taxon>Bacteria</taxon>
        <taxon>Pseudomonadati</taxon>
        <taxon>Pseudomonadota</taxon>
        <taxon>Betaproteobacteria</taxon>
        <taxon>Burkholderiales</taxon>
        <taxon>Burkholderiaceae</taxon>
        <taxon>Cupriavidus</taxon>
    </lineage>
</organism>
<accession>A0ABY4VL93</accession>
<dbReference type="EMBL" id="CP098735">
    <property type="protein sequence ID" value="USE77995.1"/>
    <property type="molecule type" value="Genomic_DNA"/>
</dbReference>
<dbReference type="SUPFAM" id="SSF47413">
    <property type="entry name" value="lambda repressor-like DNA-binding domains"/>
    <property type="match status" value="1"/>
</dbReference>
<keyword evidence="2" id="KW-1185">Reference proteome</keyword>
<name>A0ABY4VL93_9BURK</name>
<protein>
    <submittedName>
        <fullName evidence="1">Helix-turn-helix domain-containing protein</fullName>
    </submittedName>
</protein>
<dbReference type="CDD" id="cd00093">
    <property type="entry name" value="HTH_XRE"/>
    <property type="match status" value="1"/>
</dbReference>
<gene>
    <name evidence="1" type="ORF">NDR89_02805</name>
</gene>